<keyword evidence="3" id="KW-0067">ATP-binding</keyword>
<dbReference type="KEGG" id="palk:PSAKL28_10370"/>
<keyword evidence="6" id="KW-0238">DNA-binding</keyword>
<dbReference type="PROSITE" id="PS00675">
    <property type="entry name" value="SIGMA54_INTERACT_1"/>
    <property type="match status" value="1"/>
</dbReference>
<keyword evidence="5" id="KW-0805">Transcription regulation</keyword>
<dbReference type="GO" id="GO:0000160">
    <property type="term" value="P:phosphorelay signal transduction system"/>
    <property type="evidence" value="ECO:0007669"/>
    <property type="project" value="UniProtKB-KW"/>
</dbReference>
<dbReference type="Proteomes" id="UP000028931">
    <property type="component" value="Chromosome"/>
</dbReference>
<dbReference type="InterPro" id="IPR025943">
    <property type="entry name" value="Sigma_54_int_dom_ATP-bd_2"/>
</dbReference>
<sequence>MFNSVMVVDDEASIRTAVEQWLSLSGFSVQLFSRAEDCLNQLPAHFPGVILSDVRMPGMDGLQLLEQLQARDADLPVILLTGHGDVPMAVEAMRNGAYDFLEKPFSPESLLGSLRRALEKRQLVLENHRLHEQADLKARLELNLLGMSQGMQQLRRQVLDLASLPVNVLIRGETGSGKEQVARCLHDFGPRADKPFVALNCAAIPETLFEAELFGHESGAFTGAQGKRIGKLEYANGGTVFLDEIESMPLAQQAKLLRVLQEQKLERLGANQSISVDLRIIAATKPDLLEEARAGRFREDLAYRLNVAELRLAPLRERREDIPLLFEHFARLAAERVGRSAPRLSGAHLGRLLSHDWPGNVRELANAAERHALGLGEPSIAQVEPGQSLAAQQEAFEAQCLRAALSRHKGEIKAVMEELQLPRRTLNEKMQRHGLLREDFLDADRPQ</sequence>
<dbReference type="SMART" id="SM00448">
    <property type="entry name" value="REC"/>
    <property type="match status" value="1"/>
</dbReference>
<dbReference type="SMART" id="SM00382">
    <property type="entry name" value="AAA"/>
    <property type="match status" value="1"/>
</dbReference>
<dbReference type="Gene3D" id="3.40.50.2300">
    <property type="match status" value="1"/>
</dbReference>
<dbReference type="eggNOG" id="COG2204">
    <property type="taxonomic scope" value="Bacteria"/>
</dbReference>
<dbReference type="InterPro" id="IPR009057">
    <property type="entry name" value="Homeodomain-like_sf"/>
</dbReference>
<dbReference type="OrthoDB" id="9804019at2"/>
<dbReference type="InterPro" id="IPR002078">
    <property type="entry name" value="Sigma_54_int"/>
</dbReference>
<evidence type="ECO:0000256" key="1">
    <source>
        <dbReference type="ARBA" id="ARBA00022553"/>
    </source>
</evidence>
<keyword evidence="7" id="KW-0804">Transcription</keyword>
<dbReference type="Pfam" id="PF00158">
    <property type="entry name" value="Sigma54_activat"/>
    <property type="match status" value="1"/>
</dbReference>
<dbReference type="CDD" id="cd17549">
    <property type="entry name" value="REC_DctD-like"/>
    <property type="match status" value="1"/>
</dbReference>
<evidence type="ECO:0000259" key="9">
    <source>
        <dbReference type="PROSITE" id="PS50045"/>
    </source>
</evidence>
<dbReference type="InterPro" id="IPR027417">
    <property type="entry name" value="P-loop_NTPase"/>
</dbReference>
<proteinExistence type="predicted"/>
<dbReference type="HOGENOM" id="CLU_000445_0_5_6"/>
<dbReference type="GO" id="GO:0043565">
    <property type="term" value="F:sequence-specific DNA binding"/>
    <property type="evidence" value="ECO:0007669"/>
    <property type="project" value="InterPro"/>
</dbReference>
<protein>
    <submittedName>
        <fullName evidence="11">Fis family transcriptional regulator</fullName>
    </submittedName>
</protein>
<dbReference type="CDD" id="cd00009">
    <property type="entry name" value="AAA"/>
    <property type="match status" value="1"/>
</dbReference>
<evidence type="ECO:0000256" key="2">
    <source>
        <dbReference type="ARBA" id="ARBA00022741"/>
    </source>
</evidence>
<feature type="domain" description="Sigma-54 factor interaction" evidence="9">
    <location>
        <begin position="144"/>
        <end position="373"/>
    </location>
</feature>
<evidence type="ECO:0000256" key="5">
    <source>
        <dbReference type="ARBA" id="ARBA00023015"/>
    </source>
</evidence>
<dbReference type="PROSITE" id="PS00676">
    <property type="entry name" value="SIGMA54_INTERACT_2"/>
    <property type="match status" value="1"/>
</dbReference>
<feature type="modified residue" description="4-aspartylphosphate" evidence="8">
    <location>
        <position position="53"/>
    </location>
</feature>
<evidence type="ECO:0000256" key="8">
    <source>
        <dbReference type="PROSITE-ProRule" id="PRU00169"/>
    </source>
</evidence>
<dbReference type="Pfam" id="PF25601">
    <property type="entry name" value="AAA_lid_14"/>
    <property type="match status" value="1"/>
</dbReference>
<dbReference type="InterPro" id="IPR001789">
    <property type="entry name" value="Sig_transdc_resp-reg_receiver"/>
</dbReference>
<keyword evidence="1 8" id="KW-0597">Phosphoprotein</keyword>
<dbReference type="EMBL" id="CP009048">
    <property type="protein sequence ID" value="AIL60267.1"/>
    <property type="molecule type" value="Genomic_DNA"/>
</dbReference>
<evidence type="ECO:0000256" key="6">
    <source>
        <dbReference type="ARBA" id="ARBA00023125"/>
    </source>
</evidence>
<evidence type="ECO:0000313" key="11">
    <source>
        <dbReference type="EMBL" id="AIL60267.1"/>
    </source>
</evidence>
<dbReference type="SUPFAM" id="SSF46689">
    <property type="entry name" value="Homeodomain-like"/>
    <property type="match status" value="1"/>
</dbReference>
<dbReference type="FunFam" id="3.40.50.2300:FF:000018">
    <property type="entry name" value="DNA-binding transcriptional regulator NtrC"/>
    <property type="match status" value="1"/>
</dbReference>
<dbReference type="InterPro" id="IPR011006">
    <property type="entry name" value="CheY-like_superfamily"/>
</dbReference>
<dbReference type="RefSeq" id="WP_038607526.1">
    <property type="nucleotide sequence ID" value="NZ_CP009048.1"/>
</dbReference>
<dbReference type="InterPro" id="IPR025944">
    <property type="entry name" value="Sigma_54_int_dom_CS"/>
</dbReference>
<evidence type="ECO:0000259" key="10">
    <source>
        <dbReference type="PROSITE" id="PS50110"/>
    </source>
</evidence>
<evidence type="ECO:0000256" key="7">
    <source>
        <dbReference type="ARBA" id="ARBA00023163"/>
    </source>
</evidence>
<organism evidence="11 12">
    <name type="scientific">Pseudomonas alkylphenolica</name>
    <dbReference type="NCBI Taxonomy" id="237609"/>
    <lineage>
        <taxon>Bacteria</taxon>
        <taxon>Pseudomonadati</taxon>
        <taxon>Pseudomonadota</taxon>
        <taxon>Gammaproteobacteria</taxon>
        <taxon>Pseudomonadales</taxon>
        <taxon>Pseudomonadaceae</taxon>
        <taxon>Pseudomonas</taxon>
    </lineage>
</organism>
<accession>A0A077F458</accession>
<evidence type="ECO:0000256" key="3">
    <source>
        <dbReference type="ARBA" id="ARBA00022840"/>
    </source>
</evidence>
<keyword evidence="2" id="KW-0547">Nucleotide-binding</keyword>
<dbReference type="GO" id="GO:0006355">
    <property type="term" value="P:regulation of DNA-templated transcription"/>
    <property type="evidence" value="ECO:0007669"/>
    <property type="project" value="InterPro"/>
</dbReference>
<reference evidence="11 12" key="1">
    <citation type="submission" date="2014-07" db="EMBL/GenBank/DDBJ databases">
        <authorList>
            <person name="Lee K."/>
            <person name="Lim J.Y."/>
            <person name="Hwang I."/>
        </authorList>
    </citation>
    <scope>NUCLEOTIDE SEQUENCE [LARGE SCALE GENOMIC DNA]</scope>
    <source>
        <strain evidence="11 12">KL28</strain>
    </source>
</reference>
<dbReference type="PROSITE" id="PS00688">
    <property type="entry name" value="SIGMA54_INTERACT_3"/>
    <property type="match status" value="1"/>
</dbReference>
<dbReference type="InterPro" id="IPR058031">
    <property type="entry name" value="AAA_lid_NorR"/>
</dbReference>
<dbReference type="InterPro" id="IPR025662">
    <property type="entry name" value="Sigma_54_int_dom_ATP-bd_1"/>
</dbReference>
<dbReference type="Gene3D" id="1.10.8.60">
    <property type="match status" value="1"/>
</dbReference>
<gene>
    <name evidence="11" type="ORF">PSAKL28_10370</name>
</gene>
<dbReference type="Pfam" id="PF02954">
    <property type="entry name" value="HTH_8"/>
    <property type="match status" value="1"/>
</dbReference>
<dbReference type="InterPro" id="IPR002197">
    <property type="entry name" value="HTH_Fis"/>
</dbReference>
<name>A0A077F458_9PSED</name>
<dbReference type="Pfam" id="PF00072">
    <property type="entry name" value="Response_reg"/>
    <property type="match status" value="1"/>
</dbReference>
<dbReference type="PROSITE" id="PS50110">
    <property type="entry name" value="RESPONSE_REGULATORY"/>
    <property type="match status" value="1"/>
</dbReference>
<dbReference type="PROSITE" id="PS50045">
    <property type="entry name" value="SIGMA54_INTERACT_4"/>
    <property type="match status" value="1"/>
</dbReference>
<dbReference type="Gene3D" id="1.10.10.60">
    <property type="entry name" value="Homeodomain-like"/>
    <property type="match status" value="1"/>
</dbReference>
<feature type="domain" description="Response regulatory" evidence="10">
    <location>
        <begin position="4"/>
        <end position="118"/>
    </location>
</feature>
<dbReference type="InterPro" id="IPR003593">
    <property type="entry name" value="AAA+_ATPase"/>
</dbReference>
<dbReference type="FunFam" id="3.40.50.300:FF:000006">
    <property type="entry name" value="DNA-binding transcriptional regulator NtrC"/>
    <property type="match status" value="1"/>
</dbReference>
<dbReference type="PANTHER" id="PTHR32071">
    <property type="entry name" value="TRANSCRIPTIONAL REGULATORY PROTEIN"/>
    <property type="match status" value="1"/>
</dbReference>
<dbReference type="AlphaFoldDB" id="A0A077F458"/>
<dbReference type="SUPFAM" id="SSF52540">
    <property type="entry name" value="P-loop containing nucleoside triphosphate hydrolases"/>
    <property type="match status" value="1"/>
</dbReference>
<dbReference type="GO" id="GO:0005524">
    <property type="term" value="F:ATP binding"/>
    <property type="evidence" value="ECO:0007669"/>
    <property type="project" value="UniProtKB-KW"/>
</dbReference>
<dbReference type="Gene3D" id="3.40.50.300">
    <property type="entry name" value="P-loop containing nucleotide triphosphate hydrolases"/>
    <property type="match status" value="1"/>
</dbReference>
<dbReference type="PANTHER" id="PTHR32071:SF57">
    <property type="entry name" value="C4-DICARBOXYLATE TRANSPORT TRANSCRIPTIONAL REGULATORY PROTEIN DCTD"/>
    <property type="match status" value="1"/>
</dbReference>
<evidence type="ECO:0000313" key="12">
    <source>
        <dbReference type="Proteomes" id="UP000028931"/>
    </source>
</evidence>
<keyword evidence="4" id="KW-0902">Two-component regulatory system</keyword>
<dbReference type="SUPFAM" id="SSF52172">
    <property type="entry name" value="CheY-like"/>
    <property type="match status" value="1"/>
</dbReference>
<evidence type="ECO:0000256" key="4">
    <source>
        <dbReference type="ARBA" id="ARBA00023012"/>
    </source>
</evidence>